<accession>A0A4U9UB60</accession>
<dbReference type="Proteomes" id="UP000308196">
    <property type="component" value="Chromosome"/>
</dbReference>
<dbReference type="KEGG" id="stha:NCTC11429_00242"/>
<gene>
    <name evidence="2" type="ORF">NCTC11429_00242</name>
</gene>
<organism evidence="2 3">
    <name type="scientific">Sphingobacterium thalpophilum</name>
    <dbReference type="NCBI Taxonomy" id="259"/>
    <lineage>
        <taxon>Bacteria</taxon>
        <taxon>Pseudomonadati</taxon>
        <taxon>Bacteroidota</taxon>
        <taxon>Sphingobacteriia</taxon>
        <taxon>Sphingobacteriales</taxon>
        <taxon>Sphingobacteriaceae</taxon>
        <taxon>Sphingobacterium</taxon>
    </lineage>
</organism>
<dbReference type="AlphaFoldDB" id="A0A4U9UB60"/>
<evidence type="ECO:0000256" key="1">
    <source>
        <dbReference type="SAM" id="Phobius"/>
    </source>
</evidence>
<feature type="transmembrane region" description="Helical" evidence="1">
    <location>
        <begin position="21"/>
        <end position="41"/>
    </location>
</feature>
<evidence type="ECO:0000313" key="3">
    <source>
        <dbReference type="Proteomes" id="UP000308196"/>
    </source>
</evidence>
<keyword evidence="1" id="KW-0812">Transmembrane</keyword>
<keyword evidence="1" id="KW-0472">Membrane</keyword>
<protein>
    <submittedName>
        <fullName evidence="2">Uncharacterized protein</fullName>
    </submittedName>
</protein>
<sequence length="153" mass="17654">MYPLLTLITFVKRMQRKFHRYLYGLIGAILISIGCCFFTQLSASAPKYQAAVHDGLASSNRENFQTDRYKKGVHHHWESLKAYFPETDNENDDNGTDTNPANLIALLRNDLRNLNSYLCPGIFNHYTAVSLASLECRWSYKEALYIHYAVLRL</sequence>
<proteinExistence type="predicted"/>
<evidence type="ECO:0000313" key="2">
    <source>
        <dbReference type="EMBL" id="VTR28642.1"/>
    </source>
</evidence>
<dbReference type="STRING" id="1123265.GCA_000686625_03367"/>
<name>A0A4U9UB60_9SPHI</name>
<dbReference type="EMBL" id="LR590484">
    <property type="protein sequence ID" value="VTR28642.1"/>
    <property type="molecule type" value="Genomic_DNA"/>
</dbReference>
<keyword evidence="1" id="KW-1133">Transmembrane helix</keyword>
<reference evidence="2 3" key="1">
    <citation type="submission" date="2019-05" db="EMBL/GenBank/DDBJ databases">
        <authorList>
            <consortium name="Pathogen Informatics"/>
        </authorList>
    </citation>
    <scope>NUCLEOTIDE SEQUENCE [LARGE SCALE GENOMIC DNA]</scope>
    <source>
        <strain evidence="2 3">NCTC11429</strain>
    </source>
</reference>